<reference evidence="2 3" key="1">
    <citation type="submission" date="2015-08" db="EMBL/GenBank/DDBJ databases">
        <title>Next Generation Sequencing and Analysis of the Genome of Puccinia sorghi L Schw, the Causal Agent of Maize Common Rust.</title>
        <authorList>
            <person name="Rochi L."/>
            <person name="Burguener G."/>
            <person name="Darino M."/>
            <person name="Turjanski A."/>
            <person name="Kreff E."/>
            <person name="Dieguez M.J."/>
            <person name="Sacco F."/>
        </authorList>
    </citation>
    <scope>NUCLEOTIDE SEQUENCE [LARGE SCALE GENOMIC DNA]</scope>
    <source>
        <strain evidence="2 3">RO10H11247</strain>
    </source>
</reference>
<keyword evidence="1" id="KW-0472">Membrane</keyword>
<organism evidence="2 3">
    <name type="scientific">Puccinia sorghi</name>
    <dbReference type="NCBI Taxonomy" id="27349"/>
    <lineage>
        <taxon>Eukaryota</taxon>
        <taxon>Fungi</taxon>
        <taxon>Dikarya</taxon>
        <taxon>Basidiomycota</taxon>
        <taxon>Pucciniomycotina</taxon>
        <taxon>Pucciniomycetes</taxon>
        <taxon>Pucciniales</taxon>
        <taxon>Pucciniaceae</taxon>
        <taxon>Puccinia</taxon>
    </lineage>
</organism>
<dbReference type="AlphaFoldDB" id="A0A0L6UTR0"/>
<evidence type="ECO:0000313" key="3">
    <source>
        <dbReference type="Proteomes" id="UP000037035"/>
    </source>
</evidence>
<dbReference type="VEuPathDB" id="FungiDB:VP01_3763g1"/>
<comment type="caution">
    <text evidence="2">The sequence shown here is derived from an EMBL/GenBank/DDBJ whole genome shotgun (WGS) entry which is preliminary data.</text>
</comment>
<keyword evidence="1" id="KW-1133">Transmembrane helix</keyword>
<feature type="transmembrane region" description="Helical" evidence="1">
    <location>
        <begin position="30"/>
        <end position="48"/>
    </location>
</feature>
<proteinExistence type="predicted"/>
<evidence type="ECO:0000313" key="2">
    <source>
        <dbReference type="EMBL" id="KNZ51918.1"/>
    </source>
</evidence>
<gene>
    <name evidence="2" type="ORF">VP01_3763g1</name>
</gene>
<protein>
    <submittedName>
        <fullName evidence="2">Uncharacterized protein</fullName>
    </submittedName>
</protein>
<dbReference type="EMBL" id="LAVV01008794">
    <property type="protein sequence ID" value="KNZ51918.1"/>
    <property type="molecule type" value="Genomic_DNA"/>
</dbReference>
<sequence>MVIFLWLTPRSTKSRWHFSFTNQLLESQCITQLIIIISFAITSGISRVRNWARWLHQEEMNHMSEKPKKSKFRRLTEDPESMILCGSVMPPTPSKSWSRNSNWIGTKIIRVFIINLTGSLTLSEQASHEIFSMITELFCCIYLGIWVKFEIKIDSLKNTPENHRISVKIPPSQLSLPPPLRRVFSSLVLGRSSIYFPLFISLINFYFYLQKALFLALMPSIGPSGTISEEPKADSYNIISEIDVFCNFTYNKKNNRIIGAEIVHYKYRINIVRSLKLLIKEAEKYFLKVTTNELKYIEMNDEPSGSSLEGPLENKMRPSLATSGVVHTTLYSYFTPPGILVRSLKLPHLSLPLFLIN</sequence>
<accession>A0A0L6UTR0</accession>
<dbReference type="Proteomes" id="UP000037035">
    <property type="component" value="Unassembled WGS sequence"/>
</dbReference>
<feature type="transmembrane region" description="Helical" evidence="1">
    <location>
        <begin position="188"/>
        <end position="209"/>
    </location>
</feature>
<keyword evidence="3" id="KW-1185">Reference proteome</keyword>
<evidence type="ECO:0000256" key="1">
    <source>
        <dbReference type="SAM" id="Phobius"/>
    </source>
</evidence>
<name>A0A0L6UTR0_9BASI</name>
<keyword evidence="1" id="KW-0812">Transmembrane</keyword>